<name>A0AAU9TL95_EUPED</name>
<sequence length="196" mass="22588">MQIVMSVTIVGFICLLYITTVDALYYIMTSRVCCHFAILSDEIQALDENTTHRLRDIVKRHQYLLELSQNLEEIFRGPNFFNVLIGSLEICALGFSLTIGEWEQIPGVVLFLSSVFVQILMISVFGENLIRESTEIGEAAFRCKWYNMDKKSKNTILLIMIRAGYVCHYVPLNAYALYYKPKDPGRRSRIEPQETN</sequence>
<dbReference type="GO" id="GO:0005549">
    <property type="term" value="F:odorant binding"/>
    <property type="evidence" value="ECO:0007669"/>
    <property type="project" value="InterPro"/>
</dbReference>
<comment type="caution">
    <text evidence="11">The sequence shown here is derived from an EMBL/GenBank/DDBJ whole genome shotgun (WGS) entry which is preliminary data.</text>
</comment>
<protein>
    <submittedName>
        <fullName evidence="11">Uncharacterized protein</fullName>
    </submittedName>
</protein>
<dbReference type="AlphaFoldDB" id="A0AAU9TL95"/>
<dbReference type="PANTHER" id="PTHR21137:SF35">
    <property type="entry name" value="ODORANT RECEPTOR 19A-RELATED"/>
    <property type="match status" value="1"/>
</dbReference>
<keyword evidence="5" id="KW-0552">Olfaction</keyword>
<keyword evidence="9" id="KW-0807">Transducer</keyword>
<accession>A0AAU9TL95</accession>
<evidence type="ECO:0000256" key="10">
    <source>
        <dbReference type="SAM" id="Phobius"/>
    </source>
</evidence>
<evidence type="ECO:0000313" key="12">
    <source>
        <dbReference type="Proteomes" id="UP001153954"/>
    </source>
</evidence>
<keyword evidence="8" id="KW-0675">Receptor</keyword>
<dbReference type="GO" id="GO:0007165">
    <property type="term" value="P:signal transduction"/>
    <property type="evidence" value="ECO:0007669"/>
    <property type="project" value="UniProtKB-KW"/>
</dbReference>
<evidence type="ECO:0000256" key="9">
    <source>
        <dbReference type="ARBA" id="ARBA00023224"/>
    </source>
</evidence>
<evidence type="ECO:0000313" key="11">
    <source>
        <dbReference type="EMBL" id="CAH2087479.1"/>
    </source>
</evidence>
<dbReference type="PANTHER" id="PTHR21137">
    <property type="entry name" value="ODORANT RECEPTOR"/>
    <property type="match status" value="1"/>
</dbReference>
<evidence type="ECO:0000256" key="3">
    <source>
        <dbReference type="ARBA" id="ARBA00022606"/>
    </source>
</evidence>
<feature type="transmembrane region" description="Helical" evidence="10">
    <location>
        <begin position="156"/>
        <end position="178"/>
    </location>
</feature>
<keyword evidence="6 10" id="KW-1133">Transmembrane helix</keyword>
<gene>
    <name evidence="11" type="ORF">EEDITHA_LOCUS3734</name>
</gene>
<evidence type="ECO:0000256" key="8">
    <source>
        <dbReference type="ARBA" id="ARBA00023170"/>
    </source>
</evidence>
<dbReference type="GO" id="GO:0004984">
    <property type="term" value="F:olfactory receptor activity"/>
    <property type="evidence" value="ECO:0007669"/>
    <property type="project" value="InterPro"/>
</dbReference>
<keyword evidence="12" id="KW-1185">Reference proteome</keyword>
<feature type="transmembrane region" description="Helical" evidence="10">
    <location>
        <begin position="6"/>
        <end position="27"/>
    </location>
</feature>
<dbReference type="Pfam" id="PF02949">
    <property type="entry name" value="7tm_6"/>
    <property type="match status" value="1"/>
</dbReference>
<evidence type="ECO:0000256" key="5">
    <source>
        <dbReference type="ARBA" id="ARBA00022725"/>
    </source>
</evidence>
<evidence type="ECO:0000256" key="7">
    <source>
        <dbReference type="ARBA" id="ARBA00023136"/>
    </source>
</evidence>
<keyword evidence="4 10" id="KW-0812">Transmembrane</keyword>
<evidence type="ECO:0000256" key="6">
    <source>
        <dbReference type="ARBA" id="ARBA00022989"/>
    </source>
</evidence>
<keyword evidence="3" id="KW-0716">Sensory transduction</keyword>
<feature type="transmembrane region" description="Helical" evidence="10">
    <location>
        <begin position="80"/>
        <end position="99"/>
    </location>
</feature>
<evidence type="ECO:0000256" key="1">
    <source>
        <dbReference type="ARBA" id="ARBA00004651"/>
    </source>
</evidence>
<dbReference type="GO" id="GO:0005886">
    <property type="term" value="C:plasma membrane"/>
    <property type="evidence" value="ECO:0007669"/>
    <property type="project" value="UniProtKB-SubCell"/>
</dbReference>
<dbReference type="InterPro" id="IPR004117">
    <property type="entry name" value="7tm6_olfct_rcpt"/>
</dbReference>
<evidence type="ECO:0000256" key="2">
    <source>
        <dbReference type="ARBA" id="ARBA00022475"/>
    </source>
</evidence>
<dbReference type="EMBL" id="CAKOGL010000006">
    <property type="protein sequence ID" value="CAH2087479.1"/>
    <property type="molecule type" value="Genomic_DNA"/>
</dbReference>
<dbReference type="Proteomes" id="UP001153954">
    <property type="component" value="Unassembled WGS sequence"/>
</dbReference>
<keyword evidence="7 10" id="KW-0472">Membrane</keyword>
<reference evidence="11" key="1">
    <citation type="submission" date="2022-03" db="EMBL/GenBank/DDBJ databases">
        <authorList>
            <person name="Tunstrom K."/>
        </authorList>
    </citation>
    <scope>NUCLEOTIDE SEQUENCE</scope>
</reference>
<keyword evidence="2" id="KW-1003">Cell membrane</keyword>
<organism evidence="11 12">
    <name type="scientific">Euphydryas editha</name>
    <name type="common">Edith's checkerspot</name>
    <dbReference type="NCBI Taxonomy" id="104508"/>
    <lineage>
        <taxon>Eukaryota</taxon>
        <taxon>Metazoa</taxon>
        <taxon>Ecdysozoa</taxon>
        <taxon>Arthropoda</taxon>
        <taxon>Hexapoda</taxon>
        <taxon>Insecta</taxon>
        <taxon>Pterygota</taxon>
        <taxon>Neoptera</taxon>
        <taxon>Endopterygota</taxon>
        <taxon>Lepidoptera</taxon>
        <taxon>Glossata</taxon>
        <taxon>Ditrysia</taxon>
        <taxon>Papilionoidea</taxon>
        <taxon>Nymphalidae</taxon>
        <taxon>Nymphalinae</taxon>
        <taxon>Euphydryas</taxon>
    </lineage>
</organism>
<feature type="transmembrane region" description="Helical" evidence="10">
    <location>
        <begin position="105"/>
        <end position="125"/>
    </location>
</feature>
<comment type="subcellular location">
    <subcellularLocation>
        <location evidence="1">Cell membrane</location>
        <topology evidence="1">Multi-pass membrane protein</topology>
    </subcellularLocation>
</comment>
<proteinExistence type="predicted"/>
<evidence type="ECO:0000256" key="4">
    <source>
        <dbReference type="ARBA" id="ARBA00022692"/>
    </source>
</evidence>